<keyword evidence="8" id="KW-1133">Transmembrane helix</keyword>
<comment type="catalytic activity">
    <reaction evidence="1">
        <text>ATP + protein L-histidine = ADP + protein N-phospho-L-histidine.</text>
        <dbReference type="EC" id="2.7.13.3"/>
    </reaction>
</comment>
<evidence type="ECO:0000256" key="2">
    <source>
        <dbReference type="ARBA" id="ARBA00004370"/>
    </source>
</evidence>
<dbReference type="SUPFAM" id="SSF55785">
    <property type="entry name" value="PYP-like sensor domain (PAS domain)"/>
    <property type="match status" value="1"/>
</dbReference>
<dbReference type="SMART" id="SM00388">
    <property type="entry name" value="HisKA"/>
    <property type="match status" value="1"/>
</dbReference>
<dbReference type="Gene3D" id="3.30.450.20">
    <property type="entry name" value="PAS domain"/>
    <property type="match status" value="1"/>
</dbReference>
<evidence type="ECO:0000256" key="6">
    <source>
        <dbReference type="ARBA" id="ARBA00022777"/>
    </source>
</evidence>
<dbReference type="PROSITE" id="PS50109">
    <property type="entry name" value="HIS_KIN"/>
    <property type="match status" value="1"/>
</dbReference>
<protein>
    <recommendedName>
        <fullName evidence="3">histidine kinase</fullName>
        <ecNumber evidence="3">2.7.13.3</ecNumber>
    </recommendedName>
</protein>
<dbReference type="EC" id="2.7.13.3" evidence="3"/>
<feature type="domain" description="PAS" evidence="11">
    <location>
        <begin position="380"/>
        <end position="422"/>
    </location>
</feature>
<keyword evidence="8" id="KW-0472">Membrane</keyword>
<dbReference type="CDD" id="cd00156">
    <property type="entry name" value="REC"/>
    <property type="match status" value="1"/>
</dbReference>
<dbReference type="SMART" id="SM00448">
    <property type="entry name" value="REC"/>
    <property type="match status" value="1"/>
</dbReference>
<gene>
    <name evidence="13" type="ORF">D3H34_28040</name>
</gene>
<comment type="subcellular location">
    <subcellularLocation>
        <location evidence="2">Membrane</location>
    </subcellularLocation>
</comment>
<organism evidence="13 14">
    <name type="scientific">Acidovorax cavernicola</name>
    <dbReference type="NCBI Taxonomy" id="1675792"/>
    <lineage>
        <taxon>Bacteria</taxon>
        <taxon>Pseudomonadati</taxon>
        <taxon>Pseudomonadota</taxon>
        <taxon>Betaproteobacteria</taxon>
        <taxon>Burkholderiales</taxon>
        <taxon>Comamonadaceae</taxon>
        <taxon>Acidovorax</taxon>
    </lineage>
</organism>
<evidence type="ECO:0000259" key="11">
    <source>
        <dbReference type="PROSITE" id="PS50112"/>
    </source>
</evidence>
<dbReference type="SMART" id="SM00304">
    <property type="entry name" value="HAMP"/>
    <property type="match status" value="1"/>
</dbReference>
<feature type="domain" description="Histidine kinase" evidence="9">
    <location>
        <begin position="513"/>
        <end position="732"/>
    </location>
</feature>
<dbReference type="Gene3D" id="1.10.287.130">
    <property type="match status" value="1"/>
</dbReference>
<feature type="transmembrane region" description="Helical" evidence="8">
    <location>
        <begin position="29"/>
        <end position="54"/>
    </location>
</feature>
<keyword evidence="8" id="KW-0812">Transmembrane</keyword>
<evidence type="ECO:0000259" key="12">
    <source>
        <dbReference type="PROSITE" id="PS50885"/>
    </source>
</evidence>
<dbReference type="InterPro" id="IPR036890">
    <property type="entry name" value="HATPase_C_sf"/>
</dbReference>
<dbReference type="PANTHER" id="PTHR43065">
    <property type="entry name" value="SENSOR HISTIDINE KINASE"/>
    <property type="match status" value="1"/>
</dbReference>
<feature type="domain" description="Response regulatory" evidence="10">
    <location>
        <begin position="753"/>
        <end position="868"/>
    </location>
</feature>
<keyword evidence="4 7" id="KW-0597">Phosphoprotein</keyword>
<keyword evidence="14" id="KW-1185">Reference proteome</keyword>
<evidence type="ECO:0000256" key="1">
    <source>
        <dbReference type="ARBA" id="ARBA00000085"/>
    </source>
</evidence>
<dbReference type="Proteomes" id="UP000265619">
    <property type="component" value="Unassembled WGS sequence"/>
</dbReference>
<dbReference type="GO" id="GO:0000155">
    <property type="term" value="F:phosphorelay sensor kinase activity"/>
    <property type="evidence" value="ECO:0007669"/>
    <property type="project" value="InterPro"/>
</dbReference>
<dbReference type="GO" id="GO:0016020">
    <property type="term" value="C:membrane"/>
    <property type="evidence" value="ECO:0007669"/>
    <property type="project" value="UniProtKB-SubCell"/>
</dbReference>
<dbReference type="PANTHER" id="PTHR43065:SF42">
    <property type="entry name" value="TWO-COMPONENT SENSOR PPRA"/>
    <property type="match status" value="1"/>
</dbReference>
<dbReference type="InterPro" id="IPR038188">
    <property type="entry name" value="TorS_sensor_sf"/>
</dbReference>
<dbReference type="Pfam" id="PF02518">
    <property type="entry name" value="HATPase_c"/>
    <property type="match status" value="1"/>
</dbReference>
<evidence type="ECO:0000256" key="8">
    <source>
        <dbReference type="SAM" id="Phobius"/>
    </source>
</evidence>
<dbReference type="InterPro" id="IPR005467">
    <property type="entry name" value="His_kinase_dom"/>
</dbReference>
<evidence type="ECO:0000256" key="7">
    <source>
        <dbReference type="PROSITE-ProRule" id="PRU00169"/>
    </source>
</evidence>
<dbReference type="Pfam" id="PF12860">
    <property type="entry name" value="PAS_7"/>
    <property type="match status" value="1"/>
</dbReference>
<evidence type="ECO:0000313" key="14">
    <source>
        <dbReference type="Proteomes" id="UP000265619"/>
    </source>
</evidence>
<feature type="domain" description="HAMP" evidence="12">
    <location>
        <begin position="315"/>
        <end position="372"/>
    </location>
</feature>
<evidence type="ECO:0000259" key="9">
    <source>
        <dbReference type="PROSITE" id="PS50109"/>
    </source>
</evidence>
<dbReference type="InterPro" id="IPR004358">
    <property type="entry name" value="Sig_transdc_His_kin-like_C"/>
</dbReference>
<dbReference type="InterPro" id="IPR003661">
    <property type="entry name" value="HisK_dim/P_dom"/>
</dbReference>
<dbReference type="Pfam" id="PF00512">
    <property type="entry name" value="HisKA"/>
    <property type="match status" value="1"/>
</dbReference>
<dbReference type="EMBL" id="QXMN01000055">
    <property type="protein sequence ID" value="RIX74106.1"/>
    <property type="molecule type" value="Genomic_DNA"/>
</dbReference>
<dbReference type="PROSITE" id="PS50110">
    <property type="entry name" value="RESPONSE_REGULATORY"/>
    <property type="match status" value="1"/>
</dbReference>
<comment type="caution">
    <text evidence="13">The sequence shown here is derived from an EMBL/GenBank/DDBJ whole genome shotgun (WGS) entry which is preliminary data.</text>
</comment>
<dbReference type="Pfam" id="PF00072">
    <property type="entry name" value="Response_reg"/>
    <property type="match status" value="1"/>
</dbReference>
<dbReference type="InterPro" id="IPR011006">
    <property type="entry name" value="CheY-like_superfamily"/>
</dbReference>
<evidence type="ECO:0000256" key="5">
    <source>
        <dbReference type="ARBA" id="ARBA00022679"/>
    </source>
</evidence>
<dbReference type="PROSITE" id="PS50112">
    <property type="entry name" value="PAS"/>
    <property type="match status" value="1"/>
</dbReference>
<dbReference type="AlphaFoldDB" id="A0A9X8CZW1"/>
<proteinExistence type="predicted"/>
<feature type="transmembrane region" description="Helical" evidence="8">
    <location>
        <begin position="293"/>
        <end position="314"/>
    </location>
</feature>
<dbReference type="CDD" id="cd00082">
    <property type="entry name" value="HisKA"/>
    <property type="match status" value="1"/>
</dbReference>
<dbReference type="Gene3D" id="6.10.340.10">
    <property type="match status" value="1"/>
</dbReference>
<dbReference type="InterPro" id="IPR003660">
    <property type="entry name" value="HAMP_dom"/>
</dbReference>
<dbReference type="PRINTS" id="PR00344">
    <property type="entry name" value="BCTRLSENSOR"/>
</dbReference>
<dbReference type="SUPFAM" id="SSF47384">
    <property type="entry name" value="Homodimeric domain of signal transducing histidine kinase"/>
    <property type="match status" value="1"/>
</dbReference>
<feature type="modified residue" description="4-aspartylphosphate" evidence="7">
    <location>
        <position position="802"/>
    </location>
</feature>
<evidence type="ECO:0000259" key="10">
    <source>
        <dbReference type="PROSITE" id="PS50110"/>
    </source>
</evidence>
<dbReference type="Gene3D" id="3.30.565.10">
    <property type="entry name" value="Histidine kinase-like ATPase, C-terminal domain"/>
    <property type="match status" value="1"/>
</dbReference>
<evidence type="ECO:0000256" key="3">
    <source>
        <dbReference type="ARBA" id="ARBA00012438"/>
    </source>
</evidence>
<dbReference type="InterPro" id="IPR001789">
    <property type="entry name" value="Sig_transdc_resp-reg_receiver"/>
</dbReference>
<keyword evidence="6" id="KW-0418">Kinase</keyword>
<dbReference type="InterPro" id="IPR000014">
    <property type="entry name" value="PAS"/>
</dbReference>
<dbReference type="SUPFAM" id="SSF55874">
    <property type="entry name" value="ATPase domain of HSP90 chaperone/DNA topoisomerase II/histidine kinase"/>
    <property type="match status" value="1"/>
</dbReference>
<dbReference type="PROSITE" id="PS50885">
    <property type="entry name" value="HAMP"/>
    <property type="match status" value="1"/>
</dbReference>
<dbReference type="SMART" id="SM00387">
    <property type="entry name" value="HATPase_c"/>
    <property type="match status" value="1"/>
</dbReference>
<accession>A0A9X8CZW1</accession>
<keyword evidence="5" id="KW-0808">Transferase</keyword>
<dbReference type="InterPro" id="IPR003594">
    <property type="entry name" value="HATPase_dom"/>
</dbReference>
<name>A0A9X8CZW1_9BURK</name>
<sequence length="883" mass="95456">MRADAVNHAPRHPAGARRYHRACNLRNRWSFTFGALAIALIVLAAVAMVALFNAKTAVRGFDERILPSVAKSLGLSKRVTDLAAAAPYVAEISDLARLEREQSTLRQRQQELRARAAQLPPDSETATGVIQILGTMQTTLDDLIEFKRQDLALRQEGRERIQVLDQLEDQVARMPALSRKEADHLLQMLRVALYAHNVTDLTDAEQIYRAQLQSAPTQRINARMRAQIAAEADNIFALRKQHLSLRDRKNVLLTSMRQLSEELTRSVDRHVESLSSEVSSIEHTVGLVVRSGLIAVVVALLVAAAALALGFWNLQASLRDLTRVTAAITELSHGNAMAPPDVPDSIAPRDDEVGALVNAFNVFRENTLSMRRMGADISEQRRLLRTVLDSIDDGLGAFDAEGRLVAWNPRFAALLHLPSQAVHTGATLETLRDALPPMADGRPAVELLGAPDAQQRRRADLLLDNGQVLAVRNHPMPAGGFVALYSDQSESRALERQVRQTQKMEVLGQLTGGVAHDFNNLLAAVFSNLQLLQSRDDLSPDMRRIVDRALRASERGAALTARLLAFARRQTLHAEVLDVDQMLTGLQDLIEYSLGQDIRVALDLQAGGATVLADGGQLENAILNLALNGGAAMPRGGVLTLHSARHVAVPGTATHAARGAMVEIRVSDTGAGMPPSVLEHIFEPFFSTKKNEGSGLGLSIVYGFVKQSGGDIRVESTLGQGTSFALVLPEASPATAMQAPSPQPDASSLAQLRVLLVDDDADVREATHDLLKERGAQVHAVASSAEAAAALEAHAFDLVLSDVSLGPGGDGLQLMHEVRRRHPDAAVVMVSGLPSDLLARRYAVPPHARILRKPFLAADLVHAMEQALAQHRADATPSLARSA</sequence>
<dbReference type="Gene3D" id="3.40.50.2300">
    <property type="match status" value="1"/>
</dbReference>
<dbReference type="InterPro" id="IPR035965">
    <property type="entry name" value="PAS-like_dom_sf"/>
</dbReference>
<evidence type="ECO:0000256" key="4">
    <source>
        <dbReference type="ARBA" id="ARBA00022553"/>
    </source>
</evidence>
<reference evidence="13 14" key="1">
    <citation type="submission" date="2018-09" db="EMBL/GenBank/DDBJ databases">
        <title>Acidovorax cavernicola nov. sp. isolated from Gruta de las Maravillas (Aracena, Spain).</title>
        <authorList>
            <person name="Jurado V."/>
            <person name="Gutierrez-Patricio S."/>
            <person name="Gonzalez-Pimentel J.L."/>
            <person name="Miller A.Z."/>
            <person name="Laiz L."/>
            <person name="Saiz-Jimenez C."/>
        </authorList>
    </citation>
    <scope>NUCLEOTIDE SEQUENCE [LARGE SCALE GENOMIC DNA]</scope>
    <source>
        <strain evidence="13 14">1011MAR4D40.2</strain>
    </source>
</reference>
<dbReference type="SUPFAM" id="SSF52172">
    <property type="entry name" value="CheY-like"/>
    <property type="match status" value="1"/>
</dbReference>
<evidence type="ECO:0000313" key="13">
    <source>
        <dbReference type="EMBL" id="RIX74106.1"/>
    </source>
</evidence>
<dbReference type="Gene3D" id="1.20.58.920">
    <property type="match status" value="1"/>
</dbReference>
<dbReference type="InterPro" id="IPR036097">
    <property type="entry name" value="HisK_dim/P_sf"/>
</dbReference>